<dbReference type="InterPro" id="IPR000639">
    <property type="entry name" value="Epox_hydrolase-like"/>
</dbReference>
<reference evidence="2 3" key="1">
    <citation type="journal article" date="2014" name="Antonie Van Leeuwenhoek">
        <title>Fictibacillus enclensis sp. nov., isolated from marine sediment.</title>
        <authorList>
            <person name="Dastager S.G."/>
            <person name="Mawlankar R."/>
            <person name="Srinivasan K."/>
            <person name="Tang S.K."/>
            <person name="Lee J.C."/>
            <person name="Ramana V.V."/>
            <person name="Shouche Y.S."/>
        </authorList>
    </citation>
    <scope>NUCLEOTIDE SEQUENCE [LARGE SCALE GENOMIC DNA]</scope>
    <source>
        <strain evidence="2 3">NIO-1003</strain>
    </source>
</reference>
<dbReference type="Gene3D" id="3.40.50.1820">
    <property type="entry name" value="alpha/beta hydrolase"/>
    <property type="match status" value="1"/>
</dbReference>
<dbReference type="OrthoDB" id="9797695at2"/>
<protein>
    <recommendedName>
        <fullName evidence="1">AB hydrolase-1 domain-containing protein</fullName>
    </recommendedName>
</protein>
<comment type="caution">
    <text evidence="2">The sequence shown here is derived from an EMBL/GenBank/DDBJ whole genome shotgun (WGS) entry which is preliminary data.</text>
</comment>
<dbReference type="PANTHER" id="PTHR46438">
    <property type="entry name" value="ALPHA/BETA-HYDROLASES SUPERFAMILY PROTEIN"/>
    <property type="match status" value="1"/>
</dbReference>
<dbReference type="Proteomes" id="UP000054099">
    <property type="component" value="Unassembled WGS sequence"/>
</dbReference>
<dbReference type="InterPro" id="IPR000073">
    <property type="entry name" value="AB_hydrolase_1"/>
</dbReference>
<dbReference type="EMBL" id="LNQN01000002">
    <property type="protein sequence ID" value="KSU83454.1"/>
    <property type="molecule type" value="Genomic_DNA"/>
</dbReference>
<dbReference type="AlphaFoldDB" id="A0A0V8J8Q8"/>
<name>A0A0V8J8Q8_9BACL</name>
<dbReference type="PRINTS" id="PR00111">
    <property type="entry name" value="ABHYDROLASE"/>
</dbReference>
<dbReference type="PANTHER" id="PTHR46438:SF11">
    <property type="entry name" value="LIPASE-RELATED"/>
    <property type="match status" value="1"/>
</dbReference>
<evidence type="ECO:0000313" key="3">
    <source>
        <dbReference type="Proteomes" id="UP000054099"/>
    </source>
</evidence>
<evidence type="ECO:0000313" key="2">
    <source>
        <dbReference type="EMBL" id="KSU83454.1"/>
    </source>
</evidence>
<dbReference type="InterPro" id="IPR029058">
    <property type="entry name" value="AB_hydrolase_fold"/>
</dbReference>
<dbReference type="SUPFAM" id="SSF53474">
    <property type="entry name" value="alpha/beta-Hydrolases"/>
    <property type="match status" value="1"/>
</dbReference>
<dbReference type="PRINTS" id="PR00412">
    <property type="entry name" value="EPOXHYDRLASE"/>
</dbReference>
<accession>A0A0V8J8Q8</accession>
<organism evidence="2 3">
    <name type="scientific">Fictibacillus enclensis</name>
    <dbReference type="NCBI Taxonomy" id="1017270"/>
    <lineage>
        <taxon>Bacteria</taxon>
        <taxon>Bacillati</taxon>
        <taxon>Bacillota</taxon>
        <taxon>Bacilli</taxon>
        <taxon>Bacillales</taxon>
        <taxon>Fictibacillaceae</taxon>
        <taxon>Fictibacillus</taxon>
    </lineage>
</organism>
<proteinExistence type="predicted"/>
<dbReference type="RefSeq" id="WP_061972293.1">
    <property type="nucleotide sequence ID" value="NZ_FMAV01000002.1"/>
</dbReference>
<dbReference type="Pfam" id="PF12697">
    <property type="entry name" value="Abhydrolase_6"/>
    <property type="match status" value="1"/>
</dbReference>
<sequence>METKNTPLLTPAFRKKIGDVTIHYEDFHQPNPEAQVLILIHGFLSSTISFRQLIPYLTDDYHVVAIDLPGFGKSEKSKRFTYSLANYGKLVLSFIEEMGWSNVVLVGHSMGGQVALHASRQDGKLIDKLILIGCCGYIKRAGTPIICCSYLPFFSWGLKQWVLKKDIKNNLSGVLHNMNLVTDELIRDYRAQFLEEGFFDSLIRLLRHREGDLKPFELNSILHPILLIHGDDDQVIPLTTGKRLNGDLKNSRLIVYKDTGHLIMEEKPKELAQDIKNFLSLPGKKKAIQTPV</sequence>
<evidence type="ECO:0000259" key="1">
    <source>
        <dbReference type="Pfam" id="PF12697"/>
    </source>
</evidence>
<feature type="domain" description="AB hydrolase-1" evidence="1">
    <location>
        <begin position="37"/>
        <end position="273"/>
    </location>
</feature>
<gene>
    <name evidence="2" type="ORF">AS030_12895</name>
</gene>
<dbReference type="GO" id="GO:0003824">
    <property type="term" value="F:catalytic activity"/>
    <property type="evidence" value="ECO:0007669"/>
    <property type="project" value="InterPro"/>
</dbReference>
<keyword evidence="3" id="KW-1185">Reference proteome</keyword>